<sequence length="444" mass="47274">MPWRRGGRSATSPGAAPAESAGGRHGARARDSLAALRDDPTIPAAIRAQLAADFAEVERLLGKLERGDIHIAVFGRVSVGKSALLNALAGRPLFEVGVLHGTTQVHSLADWQEAGAGKVVLIDTPGIDELDGDARERLAYEVAGRADLVIFVVEGDPVRAEREALQRLAAEQRPMLLVLNKADRYSADEQARLLGQLRGYVQGRIVPENVLAVAAQPPARARVRIDPRGEEVRTRVAAEPQIAALQARLLDILDREGRTLAALNAGLFAGRLTDQVSARILSLRREQAAKVIRGYCIAKGVAVALNPVPVADLVAAAGLDVALVVHLGRVYGLPLSRREAARLIATVAAQVAALMAGIWGIHVAASALKVVSAGLSTVVTGGAQGALAWYATLITGRVVEHYLRQGKSWGAQGPKQVVRDIVAQLDRQSVLREARSEILSRLRR</sequence>
<comment type="subcellular location">
    <subcellularLocation>
        <location evidence="1">Membrane</location>
        <topology evidence="1">Multi-pass membrane protein</topology>
    </subcellularLocation>
</comment>
<dbReference type="InterPro" id="IPR021147">
    <property type="entry name" value="DUF697"/>
</dbReference>
<dbReference type="SUPFAM" id="SSF52540">
    <property type="entry name" value="P-loop containing nucleoside triphosphate hydrolases"/>
    <property type="match status" value="1"/>
</dbReference>
<organism evidence="7 8">
    <name type="scientific">Pseudofulvimonas gallinarii</name>
    <dbReference type="NCBI Taxonomy" id="634155"/>
    <lineage>
        <taxon>Bacteria</taxon>
        <taxon>Pseudomonadati</taxon>
        <taxon>Pseudomonadota</taxon>
        <taxon>Gammaproteobacteria</taxon>
        <taxon>Lysobacterales</taxon>
        <taxon>Rhodanobacteraceae</taxon>
        <taxon>Pseudofulvimonas</taxon>
    </lineage>
</organism>
<feature type="domain" description="G" evidence="6">
    <location>
        <begin position="70"/>
        <end position="181"/>
    </location>
</feature>
<gene>
    <name evidence="7" type="ORF">EDC25_10815</name>
</gene>
<dbReference type="Gene3D" id="3.40.50.300">
    <property type="entry name" value="P-loop containing nucleotide triphosphate hydrolases"/>
    <property type="match status" value="1"/>
</dbReference>
<dbReference type="GO" id="GO:0005737">
    <property type="term" value="C:cytoplasm"/>
    <property type="evidence" value="ECO:0007669"/>
    <property type="project" value="TreeGrafter"/>
</dbReference>
<dbReference type="NCBIfam" id="TIGR00231">
    <property type="entry name" value="small_GTP"/>
    <property type="match status" value="1"/>
</dbReference>
<dbReference type="GO" id="GO:0030488">
    <property type="term" value="P:tRNA methylation"/>
    <property type="evidence" value="ECO:0007669"/>
    <property type="project" value="TreeGrafter"/>
</dbReference>
<dbReference type="EMBL" id="SMAF01000008">
    <property type="protein sequence ID" value="TCS98436.1"/>
    <property type="molecule type" value="Genomic_DNA"/>
</dbReference>
<dbReference type="Pfam" id="PF05128">
    <property type="entry name" value="DUF697"/>
    <property type="match status" value="1"/>
</dbReference>
<evidence type="ECO:0000259" key="6">
    <source>
        <dbReference type="Pfam" id="PF01926"/>
    </source>
</evidence>
<dbReference type="InterPro" id="IPR006073">
    <property type="entry name" value="GTP-bd"/>
</dbReference>
<evidence type="ECO:0000256" key="1">
    <source>
        <dbReference type="ARBA" id="ARBA00004141"/>
    </source>
</evidence>
<accession>A0A4R3LKY2</accession>
<dbReference type="InterPro" id="IPR027417">
    <property type="entry name" value="P-loop_NTPase"/>
</dbReference>
<dbReference type="PANTHER" id="PTHR42714:SF6">
    <property type="entry name" value="TRANSLATION INITIATION FACTOR IF-2"/>
    <property type="match status" value="1"/>
</dbReference>
<name>A0A4R3LKY2_9GAMM</name>
<dbReference type="Proteomes" id="UP000294599">
    <property type="component" value="Unassembled WGS sequence"/>
</dbReference>
<keyword evidence="3" id="KW-1133">Transmembrane helix</keyword>
<evidence type="ECO:0000256" key="3">
    <source>
        <dbReference type="ARBA" id="ARBA00022989"/>
    </source>
</evidence>
<keyword evidence="2" id="KW-0812">Transmembrane</keyword>
<feature type="compositionally biased region" description="Low complexity" evidence="5">
    <location>
        <begin position="9"/>
        <end position="21"/>
    </location>
</feature>
<evidence type="ECO:0000256" key="4">
    <source>
        <dbReference type="ARBA" id="ARBA00023136"/>
    </source>
</evidence>
<feature type="region of interest" description="Disordered" evidence="5">
    <location>
        <begin position="1"/>
        <end position="29"/>
    </location>
</feature>
<dbReference type="GO" id="GO:0002098">
    <property type="term" value="P:tRNA wobble uridine modification"/>
    <property type="evidence" value="ECO:0007669"/>
    <property type="project" value="TreeGrafter"/>
</dbReference>
<dbReference type="Pfam" id="PF01926">
    <property type="entry name" value="MMR_HSR1"/>
    <property type="match status" value="1"/>
</dbReference>
<keyword evidence="8" id="KW-1185">Reference proteome</keyword>
<dbReference type="GO" id="GO:0016020">
    <property type="term" value="C:membrane"/>
    <property type="evidence" value="ECO:0007669"/>
    <property type="project" value="UniProtKB-SubCell"/>
</dbReference>
<evidence type="ECO:0000313" key="8">
    <source>
        <dbReference type="Proteomes" id="UP000294599"/>
    </source>
</evidence>
<evidence type="ECO:0000313" key="7">
    <source>
        <dbReference type="EMBL" id="TCS98436.1"/>
    </source>
</evidence>
<comment type="caution">
    <text evidence="7">The sequence shown here is derived from an EMBL/GenBank/DDBJ whole genome shotgun (WGS) entry which is preliminary data.</text>
</comment>
<protein>
    <recommendedName>
        <fullName evidence="6">G domain-containing protein</fullName>
    </recommendedName>
</protein>
<dbReference type="GO" id="GO:0005525">
    <property type="term" value="F:GTP binding"/>
    <property type="evidence" value="ECO:0007669"/>
    <property type="project" value="InterPro"/>
</dbReference>
<proteinExistence type="predicted"/>
<dbReference type="InterPro" id="IPR005225">
    <property type="entry name" value="Small_GTP-bd"/>
</dbReference>
<evidence type="ECO:0000256" key="2">
    <source>
        <dbReference type="ARBA" id="ARBA00022692"/>
    </source>
</evidence>
<keyword evidence="4" id="KW-0472">Membrane</keyword>
<dbReference type="PANTHER" id="PTHR42714">
    <property type="entry name" value="TRNA MODIFICATION GTPASE GTPBP3"/>
    <property type="match status" value="1"/>
</dbReference>
<dbReference type="AlphaFoldDB" id="A0A4R3LKY2"/>
<dbReference type="RefSeq" id="WP_338108957.1">
    <property type="nucleotide sequence ID" value="NZ_JBHLWF010000087.1"/>
</dbReference>
<dbReference type="CDD" id="cd00880">
    <property type="entry name" value="Era_like"/>
    <property type="match status" value="1"/>
</dbReference>
<reference evidence="7 8" key="1">
    <citation type="submission" date="2019-03" db="EMBL/GenBank/DDBJ databases">
        <title>Genomic Encyclopedia of Type Strains, Phase IV (KMG-IV): sequencing the most valuable type-strain genomes for metagenomic binning, comparative biology and taxonomic classification.</title>
        <authorList>
            <person name="Goeker M."/>
        </authorList>
    </citation>
    <scope>NUCLEOTIDE SEQUENCE [LARGE SCALE GENOMIC DNA]</scope>
    <source>
        <strain evidence="7 8">DSM 21944</strain>
    </source>
</reference>
<evidence type="ECO:0000256" key="5">
    <source>
        <dbReference type="SAM" id="MobiDB-lite"/>
    </source>
</evidence>